<dbReference type="PANTHER" id="PTHR11008:SF32">
    <property type="entry name" value="CIRCADIAN CLOCK-CONTROLLED PROTEIN DAYWAKE-RELATED"/>
    <property type="match status" value="1"/>
</dbReference>
<name>A0A161JCG7_HELAM</name>
<sequence>MFKSQCLLLCLCFVAASFGNIAPFIDKCEWSDKACLVKSSQKAVPFLAAGLKEIGLPPLDPLKMSKATLQEGELKIEFEDMTVIGTSKCKVVKVERNLDQSSLLFEAECPIKVEGTYTGSGKLIFAPFEGHGAFEVQTNKIFISIKAEIKTVTGADGVEHWQVGKVENSYDCIEKASFKFENLFNGDKSKADPIMVIFDQSWKELMSSVAKPIVNAIVDEYVSAIKIFADKVPRNELE</sequence>
<organism evidence="2">
    <name type="scientific">Helicoverpa armigera</name>
    <name type="common">Cotton bollworm</name>
    <name type="synonym">Heliothis armigera</name>
    <dbReference type="NCBI Taxonomy" id="29058"/>
    <lineage>
        <taxon>Eukaryota</taxon>
        <taxon>Metazoa</taxon>
        <taxon>Ecdysozoa</taxon>
        <taxon>Arthropoda</taxon>
        <taxon>Hexapoda</taxon>
        <taxon>Insecta</taxon>
        <taxon>Pterygota</taxon>
        <taxon>Neoptera</taxon>
        <taxon>Endopterygota</taxon>
        <taxon>Lepidoptera</taxon>
        <taxon>Glossata</taxon>
        <taxon>Ditrysia</taxon>
        <taxon>Noctuoidea</taxon>
        <taxon>Noctuidae</taxon>
        <taxon>Heliothinae</taxon>
        <taxon>Helicoverpa</taxon>
    </lineage>
</organism>
<dbReference type="SMART" id="SM00700">
    <property type="entry name" value="JHBP"/>
    <property type="match status" value="1"/>
</dbReference>
<dbReference type="Pfam" id="PF06585">
    <property type="entry name" value="JHBP"/>
    <property type="match status" value="1"/>
</dbReference>
<feature type="signal peptide" evidence="1">
    <location>
        <begin position="1"/>
        <end position="21"/>
    </location>
</feature>
<dbReference type="Gene3D" id="3.15.10.30">
    <property type="entry name" value="Haemolymph juvenile hormone binding protein"/>
    <property type="match status" value="1"/>
</dbReference>
<dbReference type="AlphaFoldDB" id="A0A161JCG7"/>
<dbReference type="PANTHER" id="PTHR11008">
    <property type="entry name" value="PROTEIN TAKEOUT-LIKE PROTEIN"/>
    <property type="match status" value="1"/>
</dbReference>
<accession>A0A161JCG7</accession>
<dbReference type="InterPro" id="IPR010562">
    <property type="entry name" value="Haemolymph_juvenile_hormone-bd"/>
</dbReference>
<reference evidence="2" key="1">
    <citation type="submission" date="2015-08" db="EMBL/GenBank/DDBJ databases">
        <title>Molecular characterization and gene expression of takeout/JHBP family genes of cotton bollworm, Helicoverpa armigera.</title>
        <authorList>
            <person name="Zhang W."/>
            <person name="Liang G."/>
        </authorList>
    </citation>
    <scope>NUCLEOTIDE SEQUENCE</scope>
</reference>
<protein>
    <submittedName>
        <fullName evidence="2">Takeout-like protein</fullName>
    </submittedName>
</protein>
<dbReference type="InterPro" id="IPR038606">
    <property type="entry name" value="To_sf"/>
</dbReference>
<dbReference type="GO" id="GO:0005615">
    <property type="term" value="C:extracellular space"/>
    <property type="evidence" value="ECO:0007669"/>
    <property type="project" value="TreeGrafter"/>
</dbReference>
<dbReference type="OrthoDB" id="6591956at2759"/>
<evidence type="ECO:0000313" key="2">
    <source>
        <dbReference type="EMBL" id="ANC68527.1"/>
    </source>
</evidence>
<proteinExistence type="evidence at transcript level"/>
<evidence type="ECO:0000256" key="1">
    <source>
        <dbReference type="SAM" id="SignalP"/>
    </source>
</evidence>
<dbReference type="EMBL" id="KT443979">
    <property type="protein sequence ID" value="ANC68527.1"/>
    <property type="molecule type" value="mRNA"/>
</dbReference>
<keyword evidence="1" id="KW-0732">Signal</keyword>
<feature type="chain" id="PRO_5007824182" evidence="1">
    <location>
        <begin position="22"/>
        <end position="238"/>
    </location>
</feature>